<dbReference type="EMBL" id="CAFBNE010000203">
    <property type="protein sequence ID" value="CAB4971576.1"/>
    <property type="molecule type" value="Genomic_DNA"/>
</dbReference>
<keyword evidence="1" id="KW-0812">Transmembrane</keyword>
<evidence type="ECO:0000313" key="2">
    <source>
        <dbReference type="EMBL" id="CAB4971576.1"/>
    </source>
</evidence>
<dbReference type="AlphaFoldDB" id="A0A6J7LSY7"/>
<name>A0A6J7LSY7_9ZZZZ</name>
<feature type="transmembrane region" description="Helical" evidence="1">
    <location>
        <begin position="30"/>
        <end position="47"/>
    </location>
</feature>
<reference evidence="2" key="1">
    <citation type="submission" date="2020-05" db="EMBL/GenBank/DDBJ databases">
        <authorList>
            <person name="Chiriac C."/>
            <person name="Salcher M."/>
            <person name="Ghai R."/>
            <person name="Kavagutti S V."/>
        </authorList>
    </citation>
    <scope>NUCLEOTIDE SEQUENCE</scope>
</reference>
<evidence type="ECO:0000256" key="1">
    <source>
        <dbReference type="SAM" id="Phobius"/>
    </source>
</evidence>
<accession>A0A6J7LSY7</accession>
<gene>
    <name evidence="2" type="ORF">UFOPK3772_03425</name>
</gene>
<organism evidence="2">
    <name type="scientific">freshwater metagenome</name>
    <dbReference type="NCBI Taxonomy" id="449393"/>
    <lineage>
        <taxon>unclassified sequences</taxon>
        <taxon>metagenomes</taxon>
        <taxon>ecological metagenomes</taxon>
    </lineage>
</organism>
<sequence length="48" mass="5055">MALDGPGRRGVRCTDYYGGSGDFMMKSSELQVLLTVALLPAIVPIAIA</sequence>
<protein>
    <submittedName>
        <fullName evidence="2">Unannotated protein</fullName>
    </submittedName>
</protein>
<proteinExistence type="predicted"/>
<keyword evidence="1" id="KW-1133">Transmembrane helix</keyword>
<keyword evidence="1" id="KW-0472">Membrane</keyword>